<dbReference type="GO" id="GO:0032049">
    <property type="term" value="P:cardiolipin biosynthetic process"/>
    <property type="evidence" value="ECO:0007669"/>
    <property type="project" value="UniProtKB-ARBA"/>
</dbReference>
<proteinExistence type="predicted"/>
<dbReference type="Gene3D" id="3.30.870.10">
    <property type="entry name" value="Endonuclease Chain A"/>
    <property type="match status" value="2"/>
</dbReference>
<sequence length="528" mass="57797">MQRLHEVRFIRSRRNARLAAALPLIAALLAGCALPPRDNRTQSVALTPADAQSTPLAKSVADRLARHPGQSGIDPLADARAAFAARMDLAGAAQRTLDVQYYIWRNDLTGTLLLEALHEAADRGVRVRLLLDDNGIPSSLDSTLAALDAHPDIEVRLFNPFVVRRPKMLGFITDFSRANRRMHNKSFTADSTATIVGGRNIGDEYFDATDGVVFADLDVLAVGPIASDTAHDFDRYWASASAYPADRIIAPAAPGDLDVLARRAQAIRTDPAAVAYIDAIRNTPDVRLLLDGTLPFEWAHTQMVSDDPAKGLGLAPKESKILPQLQAVVGRPSRELDLVSPYFVPAEDGTAYFTGLAKSGVTVRVLTNSLEATDVAPVHSGYARRRPDLLRAGVELYEMKRQLGAPGKRDEKIGSFGSSGSSLHAKTFAVDGERVFVGSLNFDPRSANLNTELGFVIDSPTLAKRIEEAFWKVAPQLAYEVKLDDNGRLYWIGRSGDQTIRYDTEPNTTWTMRVGVWFFSILPIEWLL</sequence>
<accession>A0A1H7LH01</accession>
<dbReference type="SUPFAM" id="SSF56024">
    <property type="entry name" value="Phospholipase D/nuclease"/>
    <property type="match status" value="2"/>
</dbReference>
<dbReference type="PROSITE" id="PS51257">
    <property type="entry name" value="PROKAR_LIPOPROTEIN"/>
    <property type="match status" value="1"/>
</dbReference>
<dbReference type="InterPro" id="IPR025202">
    <property type="entry name" value="PLD-like_dom"/>
</dbReference>
<dbReference type="PANTHER" id="PTHR21248:SF12">
    <property type="entry name" value="CARDIOLIPIN SYNTHASE C"/>
    <property type="match status" value="1"/>
</dbReference>
<keyword evidence="3" id="KW-1185">Reference proteome</keyword>
<dbReference type="EMBL" id="FOAJ01000004">
    <property type="protein sequence ID" value="SEK98166.1"/>
    <property type="molecule type" value="Genomic_DNA"/>
</dbReference>
<dbReference type="Pfam" id="PF13091">
    <property type="entry name" value="PLDc_2"/>
    <property type="match status" value="2"/>
</dbReference>
<feature type="domain" description="PLD phosphodiesterase" evidence="1">
    <location>
        <begin position="178"/>
        <end position="205"/>
    </location>
</feature>
<dbReference type="CDD" id="cd09111">
    <property type="entry name" value="PLDc_ymdC_like_1"/>
    <property type="match status" value="1"/>
</dbReference>
<dbReference type="STRING" id="416943.SAMN05445871_3825"/>
<dbReference type="PANTHER" id="PTHR21248">
    <property type="entry name" value="CARDIOLIPIN SYNTHASE"/>
    <property type="match status" value="1"/>
</dbReference>
<feature type="domain" description="PLD phosphodiesterase" evidence="1">
    <location>
        <begin position="419"/>
        <end position="446"/>
    </location>
</feature>
<dbReference type="InterPro" id="IPR001736">
    <property type="entry name" value="PLipase_D/transphosphatidylase"/>
</dbReference>
<dbReference type="CDD" id="cd09113">
    <property type="entry name" value="PLDc_ymdC_like_2"/>
    <property type="match status" value="1"/>
</dbReference>
<dbReference type="AlphaFoldDB" id="A0A1H7LH01"/>
<name>A0A1H7LH01_9BURK</name>
<protein>
    <submittedName>
        <fullName evidence="2">Putative cardiolipin synthase</fullName>
    </submittedName>
</protein>
<gene>
    <name evidence="2" type="ORF">SAMN05192542_104353</name>
</gene>
<dbReference type="SMART" id="SM00155">
    <property type="entry name" value="PLDc"/>
    <property type="match status" value="2"/>
</dbReference>
<organism evidence="2 3">
    <name type="scientific">Paraburkholderia caballeronis</name>
    <dbReference type="NCBI Taxonomy" id="416943"/>
    <lineage>
        <taxon>Bacteria</taxon>
        <taxon>Pseudomonadati</taxon>
        <taxon>Pseudomonadota</taxon>
        <taxon>Betaproteobacteria</taxon>
        <taxon>Burkholderiales</taxon>
        <taxon>Burkholderiaceae</taxon>
        <taxon>Paraburkholderia</taxon>
    </lineage>
</organism>
<reference evidence="3" key="1">
    <citation type="submission" date="2016-10" db="EMBL/GenBank/DDBJ databases">
        <authorList>
            <person name="Varghese N."/>
            <person name="Submissions S."/>
        </authorList>
    </citation>
    <scope>NUCLEOTIDE SEQUENCE [LARGE SCALE GENOMIC DNA]</scope>
    <source>
        <strain evidence="3">LMG 26416</strain>
    </source>
</reference>
<evidence type="ECO:0000259" key="1">
    <source>
        <dbReference type="PROSITE" id="PS50035"/>
    </source>
</evidence>
<dbReference type="Proteomes" id="UP000199120">
    <property type="component" value="Unassembled WGS sequence"/>
</dbReference>
<dbReference type="PROSITE" id="PS50035">
    <property type="entry name" value="PLD"/>
    <property type="match status" value="2"/>
</dbReference>
<dbReference type="OrthoDB" id="9814092at2"/>
<evidence type="ECO:0000313" key="2">
    <source>
        <dbReference type="EMBL" id="SEK98166.1"/>
    </source>
</evidence>
<dbReference type="RefSeq" id="WP_090547782.1">
    <property type="nucleotide sequence ID" value="NZ_FNSR01000002.1"/>
</dbReference>
<dbReference type="GO" id="GO:0030572">
    <property type="term" value="F:phosphatidyltransferase activity"/>
    <property type="evidence" value="ECO:0007669"/>
    <property type="project" value="UniProtKB-ARBA"/>
</dbReference>
<evidence type="ECO:0000313" key="3">
    <source>
        <dbReference type="Proteomes" id="UP000199120"/>
    </source>
</evidence>